<dbReference type="EMBL" id="MPGH01000044">
    <property type="protein sequence ID" value="OLN94355.1"/>
    <property type="molecule type" value="Genomic_DNA"/>
</dbReference>
<organism evidence="2 3">
    <name type="scientific">Colletotrichum chlorophyti</name>
    <dbReference type="NCBI Taxonomy" id="708187"/>
    <lineage>
        <taxon>Eukaryota</taxon>
        <taxon>Fungi</taxon>
        <taxon>Dikarya</taxon>
        <taxon>Ascomycota</taxon>
        <taxon>Pezizomycotina</taxon>
        <taxon>Sordariomycetes</taxon>
        <taxon>Hypocreomycetidae</taxon>
        <taxon>Glomerellales</taxon>
        <taxon>Glomerellaceae</taxon>
        <taxon>Colletotrichum</taxon>
    </lineage>
</organism>
<gene>
    <name evidence="2" type="ORF">CCHL11_02886</name>
</gene>
<dbReference type="AlphaFoldDB" id="A0A1Q8S199"/>
<reference evidence="2 3" key="1">
    <citation type="submission" date="2016-11" db="EMBL/GenBank/DDBJ databases">
        <title>Draft Genome Assembly of Colletotrichum chlorophyti a pathogen of herbaceous plants.</title>
        <authorList>
            <person name="Gan P."/>
            <person name="Narusaka M."/>
            <person name="Tsushima A."/>
            <person name="Narusaka Y."/>
            <person name="Takano Y."/>
            <person name="Shirasu K."/>
        </authorList>
    </citation>
    <scope>NUCLEOTIDE SEQUENCE [LARGE SCALE GENOMIC DNA]</scope>
    <source>
        <strain evidence="2 3">NTL11</strain>
    </source>
</reference>
<evidence type="ECO:0000256" key="1">
    <source>
        <dbReference type="SAM" id="MobiDB-lite"/>
    </source>
</evidence>
<dbReference type="STRING" id="708187.A0A1Q8S199"/>
<feature type="region of interest" description="Disordered" evidence="1">
    <location>
        <begin position="61"/>
        <end position="89"/>
    </location>
</feature>
<accession>A0A1Q8S199</accession>
<evidence type="ECO:0000313" key="3">
    <source>
        <dbReference type="Proteomes" id="UP000186583"/>
    </source>
</evidence>
<dbReference type="Proteomes" id="UP000186583">
    <property type="component" value="Unassembled WGS sequence"/>
</dbReference>
<feature type="region of interest" description="Disordered" evidence="1">
    <location>
        <begin position="266"/>
        <end position="308"/>
    </location>
</feature>
<proteinExistence type="predicted"/>
<keyword evidence="3" id="KW-1185">Reference proteome</keyword>
<evidence type="ECO:0000313" key="2">
    <source>
        <dbReference type="EMBL" id="OLN94355.1"/>
    </source>
</evidence>
<protein>
    <submittedName>
        <fullName evidence="2">Uncharacterized protein</fullName>
    </submittedName>
</protein>
<name>A0A1Q8S199_9PEZI</name>
<comment type="caution">
    <text evidence="2">The sequence shown here is derived from an EMBL/GenBank/DDBJ whole genome shotgun (WGS) entry which is preliminary data.</text>
</comment>
<dbReference type="OrthoDB" id="5210591at2759"/>
<sequence length="449" mass="49341">MPSIHCQRAYGFSVTNGASLVLVIPASPMVKLLRSERASVVSEAAVLRWLAAKAAEQPLLQEQTQEPEDSPNCSSAGVSRGTEDWPISSSSRCTIDDTIEHLQPLVPALLAHTAAVSEVGLEYNLLKPTLGDPVSELGPPLSASERRTIDFQIGQFYRQMCKLVSPTGRFGPAFAVLPPAAPTSATEPTRPASTDLNARLMDAKGVQSWTTAFHSMLEALLRDGEDMQVMLGYNAIRRNFKRFEHALDAVKTPRLVAVDIGRDPNTLALRKPRRTRTATPPRGTRNGSQGSESPGYSRVESDGDSEDEIDTVAPELRVVTPCYPDDVVVMTGMKDWSNVIFGDPLFAITFNHNPSDDFLKGFIGEADLQSSITSIFSSDMVEDKEKAHVRLLLYNCYHTITQILKGYFRRQRDSSGRELEARKKLNDILAQLDALDDSGRRIGKRPSGE</sequence>